<dbReference type="InterPro" id="IPR011990">
    <property type="entry name" value="TPR-like_helical_dom_sf"/>
</dbReference>
<name>A0A517LLV3_9PEZI</name>
<protein>
    <recommendedName>
        <fullName evidence="5">Pentacotripeptide-repeat region of PRORP domain-containing protein</fullName>
    </recommendedName>
</protein>
<evidence type="ECO:0000256" key="2">
    <source>
        <dbReference type="SAM" id="MobiDB-lite"/>
    </source>
</evidence>
<dbReference type="STRING" id="50376.A0A517LLV3"/>
<reference evidence="3 4" key="1">
    <citation type="submission" date="2019-07" db="EMBL/GenBank/DDBJ databases">
        <title>Finished genome of Venturia effusa.</title>
        <authorList>
            <person name="Young C.A."/>
            <person name="Cox M.P."/>
            <person name="Ganley A.R.D."/>
            <person name="David W.J."/>
        </authorList>
    </citation>
    <scope>NUCLEOTIDE SEQUENCE [LARGE SCALE GENOMIC DNA]</scope>
    <source>
        <strain evidence="4">albino</strain>
    </source>
</reference>
<evidence type="ECO:0000313" key="3">
    <source>
        <dbReference type="EMBL" id="QDS76614.1"/>
    </source>
</evidence>
<dbReference type="AlphaFoldDB" id="A0A517LLV3"/>
<keyword evidence="1" id="KW-0677">Repeat</keyword>
<feature type="region of interest" description="Disordered" evidence="2">
    <location>
        <begin position="100"/>
        <end position="120"/>
    </location>
</feature>
<dbReference type="OrthoDB" id="1908178at2759"/>
<dbReference type="EMBL" id="CP042199">
    <property type="protein sequence ID" value="QDS76614.1"/>
    <property type="molecule type" value="Genomic_DNA"/>
</dbReference>
<accession>A0A517LLV3</accession>
<sequence>MNIENFFITALVRAGTCPTHATWERTRKTSSVSKGNHKFRRKSPDSGTSARRFYSRHSKDELNDEAEESIAEPKLPKPELSREELRDLVDIYGEFKRRFKEEQQEQEEEPSDAEPTPPLETVHPGIKDVFYFTDNEARVGLHQNMAIENLVHELKVHLDDRKTALDVVWEAYHKLPAPRANYLSLQMLGRLLWHMGVVKNLDETVIYRYMSIIEDMTAAKRKVSVKDWNTAISLVGRSMGKITAENVENSIKLWKDMEKDAGTLGDHVTFSILFDLAVKSEQYVLAEMIEKEARARGLKFDRVSLMGQIYYQGVRGDGIGVRRAYSDLVDAGEIVDTFVLTNVITSLINAGELPAAEMTFARMKRLHASKQGATLPPDDWYEERALQDILRDAADRFRTDVDGRLNFQEASPIAPNWRTYRAFIQYHTNFSGNYDQVVRLVEDMQQYGIRMNGPIYYCIFHGFMKHGGIRYTRWRLTLLEGFWERYLRGVRDDPEEFFFGHGLALMVIKAFAKCAGRQRASEIWTDLRNQWHPPDKTLRAVNDILENTARLEQKSRWER</sequence>
<dbReference type="PANTHER" id="PTHR47447">
    <property type="entry name" value="OS03G0856100 PROTEIN"/>
    <property type="match status" value="1"/>
</dbReference>
<evidence type="ECO:0000313" key="4">
    <source>
        <dbReference type="Proteomes" id="UP000316270"/>
    </source>
</evidence>
<gene>
    <name evidence="3" type="ORF">FKW77_007764</name>
</gene>
<feature type="region of interest" description="Disordered" evidence="2">
    <location>
        <begin position="25"/>
        <end position="79"/>
    </location>
</feature>
<dbReference type="Gene3D" id="1.25.40.10">
    <property type="entry name" value="Tetratricopeptide repeat domain"/>
    <property type="match status" value="2"/>
</dbReference>
<evidence type="ECO:0008006" key="5">
    <source>
        <dbReference type="Google" id="ProtNLM"/>
    </source>
</evidence>
<keyword evidence="4" id="KW-1185">Reference proteome</keyword>
<organism evidence="3 4">
    <name type="scientific">Venturia effusa</name>
    <dbReference type="NCBI Taxonomy" id="50376"/>
    <lineage>
        <taxon>Eukaryota</taxon>
        <taxon>Fungi</taxon>
        <taxon>Dikarya</taxon>
        <taxon>Ascomycota</taxon>
        <taxon>Pezizomycotina</taxon>
        <taxon>Dothideomycetes</taxon>
        <taxon>Pleosporomycetidae</taxon>
        <taxon>Venturiales</taxon>
        <taxon>Venturiaceae</taxon>
        <taxon>Venturia</taxon>
    </lineage>
</organism>
<evidence type="ECO:0000256" key="1">
    <source>
        <dbReference type="ARBA" id="ARBA00022737"/>
    </source>
</evidence>
<dbReference type="PANTHER" id="PTHR47447:SF17">
    <property type="entry name" value="OS12G0638900 PROTEIN"/>
    <property type="match status" value="1"/>
</dbReference>
<proteinExistence type="predicted"/>
<dbReference type="Proteomes" id="UP000316270">
    <property type="component" value="Chromosome 15"/>
</dbReference>